<keyword evidence="2" id="KW-1185">Reference proteome</keyword>
<proteinExistence type="predicted"/>
<dbReference type="AlphaFoldDB" id="A0A9N9FBW2"/>
<evidence type="ECO:0000313" key="1">
    <source>
        <dbReference type="EMBL" id="CAG8522367.1"/>
    </source>
</evidence>
<dbReference type="EMBL" id="CAJVPS010001053">
    <property type="protein sequence ID" value="CAG8522367.1"/>
    <property type="molecule type" value="Genomic_DNA"/>
</dbReference>
<gene>
    <name evidence="1" type="ORF">ALEPTO_LOCUS4533</name>
</gene>
<evidence type="ECO:0000313" key="2">
    <source>
        <dbReference type="Proteomes" id="UP000789508"/>
    </source>
</evidence>
<organism evidence="1 2">
    <name type="scientific">Ambispora leptoticha</name>
    <dbReference type="NCBI Taxonomy" id="144679"/>
    <lineage>
        <taxon>Eukaryota</taxon>
        <taxon>Fungi</taxon>
        <taxon>Fungi incertae sedis</taxon>
        <taxon>Mucoromycota</taxon>
        <taxon>Glomeromycotina</taxon>
        <taxon>Glomeromycetes</taxon>
        <taxon>Archaeosporales</taxon>
        <taxon>Ambisporaceae</taxon>
        <taxon>Ambispora</taxon>
    </lineage>
</organism>
<protein>
    <submittedName>
        <fullName evidence="1">10550_t:CDS:1</fullName>
    </submittedName>
</protein>
<accession>A0A9N9FBW2</accession>
<name>A0A9N9FBW2_9GLOM</name>
<dbReference type="Proteomes" id="UP000789508">
    <property type="component" value="Unassembled WGS sequence"/>
</dbReference>
<reference evidence="1" key="1">
    <citation type="submission" date="2021-06" db="EMBL/GenBank/DDBJ databases">
        <authorList>
            <person name="Kallberg Y."/>
            <person name="Tangrot J."/>
            <person name="Rosling A."/>
        </authorList>
    </citation>
    <scope>NUCLEOTIDE SEQUENCE</scope>
    <source>
        <strain evidence="1">FL130A</strain>
    </source>
</reference>
<comment type="caution">
    <text evidence="1">The sequence shown here is derived from an EMBL/GenBank/DDBJ whole genome shotgun (WGS) entry which is preliminary data.</text>
</comment>
<sequence length="114" mass="13091">MSTVDELNIDDIIELKINNLQSSINHLDWKNSISVEQYMNVDEEIEEKNINNDEIVSIVNHSSLEEEDEIEELIIHSTISVKFVLESLHVLSDFLSNPLAEFAYDRSILLKFGA</sequence>